<feature type="compositionally biased region" description="Low complexity" evidence="1">
    <location>
        <begin position="163"/>
        <end position="176"/>
    </location>
</feature>
<feature type="region of interest" description="Disordered" evidence="1">
    <location>
        <begin position="118"/>
        <end position="176"/>
    </location>
</feature>
<name>A0AAF0DZC9_9BASI</name>
<feature type="compositionally biased region" description="Low complexity" evidence="1">
    <location>
        <begin position="474"/>
        <end position="488"/>
    </location>
</feature>
<evidence type="ECO:0000313" key="3">
    <source>
        <dbReference type="Proteomes" id="UP001214603"/>
    </source>
</evidence>
<feature type="region of interest" description="Disordered" evidence="1">
    <location>
        <begin position="192"/>
        <end position="550"/>
    </location>
</feature>
<organism evidence="2 3">
    <name type="scientific">Malassezia obtusa</name>
    <dbReference type="NCBI Taxonomy" id="76774"/>
    <lineage>
        <taxon>Eukaryota</taxon>
        <taxon>Fungi</taxon>
        <taxon>Dikarya</taxon>
        <taxon>Basidiomycota</taxon>
        <taxon>Ustilaginomycotina</taxon>
        <taxon>Malasseziomycetes</taxon>
        <taxon>Malasseziales</taxon>
        <taxon>Malasseziaceae</taxon>
        <taxon>Malassezia</taxon>
    </lineage>
</organism>
<feature type="compositionally biased region" description="Low complexity" evidence="1">
    <location>
        <begin position="23"/>
        <end position="50"/>
    </location>
</feature>
<dbReference type="AlphaFoldDB" id="A0AAF0DZC9"/>
<accession>A0AAF0DZC9</accession>
<feature type="compositionally biased region" description="Basic and acidic residues" evidence="1">
    <location>
        <begin position="200"/>
        <end position="218"/>
    </location>
</feature>
<feature type="region of interest" description="Disordered" evidence="1">
    <location>
        <begin position="1"/>
        <end position="105"/>
    </location>
</feature>
<sequence length="818" mass="85570">MSSEDCTAPTVSEAEGAGVPRGAAAPSEAPADAHAAAAPSAAEPPTAAPARKGGAPTEDAHAKDAAAPGDAPAPPSDPHAEAPSAARASSTDHSPRLASAHPKKFSSLNINQRFLQNASAAAAQAAHKPTAPVPAWSAGGARLSTTASAAAPSDVRARTSAEARGGATRAPWAAAGARAAPAARTALSAHDFPTAAEAMEAERKAEERAAAHAAEESAKQQAAIKDLDRFRGSDLPAASHWDEMDEDEDASLDDVVEFGDGKQYKISHDEPPRPSPPAAPEPRRAPPSAWGAPPRAAPRAAPPPPPAPAPAPAPAAPRPVWGPLAQRHSTLTGQPLPKPPAPKEPAAPQPTPAELAAEQQTEMLTAAERARKRREEDERAREAERERARARAQQIEEQLKEAERARQEAREAEKAAARARREAEREARERLAREDAAKERARKALAERQAAEAEARRARDAAAARARDAPRSPPTLLARPAPGAAPARAPSPPPAPEPSCTRAELAAEQAPVWRQFRVHIPRKTHAPRAASDAARHARAPRDGGSHACAYDPPLGHERLAPVHTAAEWLFPPAAPRVRLPRAGAAAAPQHAAVRAPPPARRSAPLDQDALAAALVGAVDTPADAALFEDEALAQLPAHLRKPVPRVKLPTAAPWRASRLLLAPTYGGAGLLDRPRGAPLVSLPERVRPDARATWGAGPLALPLLEPNAHLKHVWSSAQGTRSAPRNSLEGLDDTLPAPLGLPALPELDALAAPFQVPGTDDAPAPWPYLAPTERADAPFRSVRAAYAPAAPPPAAPDERDIPYMLPADYSDFVLSDTW</sequence>
<feature type="compositionally biased region" description="Low complexity" evidence="1">
    <location>
        <begin position="286"/>
        <end position="299"/>
    </location>
</feature>
<feature type="compositionally biased region" description="Acidic residues" evidence="1">
    <location>
        <begin position="243"/>
        <end position="257"/>
    </location>
</feature>
<feature type="compositionally biased region" description="Basic and acidic residues" evidence="1">
    <location>
        <begin position="259"/>
        <end position="272"/>
    </location>
</feature>
<dbReference type="Proteomes" id="UP001214603">
    <property type="component" value="Chromosome 1"/>
</dbReference>
<keyword evidence="3" id="KW-1185">Reference proteome</keyword>
<feature type="compositionally biased region" description="Basic and acidic residues" evidence="1">
    <location>
        <begin position="397"/>
        <end position="470"/>
    </location>
</feature>
<feature type="compositionally biased region" description="Pro residues" evidence="1">
    <location>
        <begin position="300"/>
        <end position="317"/>
    </location>
</feature>
<evidence type="ECO:0000313" key="2">
    <source>
        <dbReference type="EMBL" id="WFD01799.1"/>
    </source>
</evidence>
<feature type="compositionally biased region" description="Basic and acidic residues" evidence="1">
    <location>
        <begin position="533"/>
        <end position="544"/>
    </location>
</feature>
<proteinExistence type="predicted"/>
<protein>
    <submittedName>
        <fullName evidence="2">Uncharacterized protein</fullName>
    </submittedName>
</protein>
<feature type="compositionally biased region" description="Pro residues" evidence="1">
    <location>
        <begin position="336"/>
        <end position="351"/>
    </location>
</feature>
<reference evidence="2" key="1">
    <citation type="submission" date="2023-03" db="EMBL/GenBank/DDBJ databases">
        <title>Mating type loci evolution in Malassezia.</title>
        <authorList>
            <person name="Coelho M.A."/>
        </authorList>
    </citation>
    <scope>NUCLEOTIDE SEQUENCE</scope>
    <source>
        <strain evidence="2">CBS 7876</strain>
    </source>
</reference>
<dbReference type="EMBL" id="CP119934">
    <property type="protein sequence ID" value="WFD01799.1"/>
    <property type="molecule type" value="Genomic_DNA"/>
</dbReference>
<feature type="compositionally biased region" description="Basic residues" evidence="1">
    <location>
        <begin position="516"/>
        <end position="526"/>
    </location>
</feature>
<gene>
    <name evidence="2" type="ORF">MOBT1_000477</name>
</gene>
<feature type="compositionally biased region" description="Basic and acidic residues" evidence="1">
    <location>
        <begin position="373"/>
        <end position="389"/>
    </location>
</feature>
<evidence type="ECO:0000256" key="1">
    <source>
        <dbReference type="SAM" id="MobiDB-lite"/>
    </source>
</evidence>